<proteinExistence type="predicted"/>
<evidence type="ECO:0000259" key="9">
    <source>
        <dbReference type="Pfam" id="PF00361"/>
    </source>
</evidence>
<evidence type="ECO:0000256" key="1">
    <source>
        <dbReference type="ARBA" id="ARBA00004141"/>
    </source>
</evidence>
<gene>
    <name evidence="10" type="primary">nad5</name>
</gene>
<evidence type="ECO:0000256" key="3">
    <source>
        <dbReference type="ARBA" id="ARBA00022692"/>
    </source>
</evidence>
<keyword evidence="10" id="KW-0496">Mitochondrion</keyword>
<feature type="transmembrane region" description="Helical" evidence="8">
    <location>
        <begin position="315"/>
        <end position="337"/>
    </location>
</feature>
<dbReference type="Pfam" id="PF00361">
    <property type="entry name" value="Proton_antipo_M"/>
    <property type="match status" value="1"/>
</dbReference>
<dbReference type="GO" id="GO:0016020">
    <property type="term" value="C:membrane"/>
    <property type="evidence" value="ECO:0007669"/>
    <property type="project" value="UniProtKB-SubCell"/>
</dbReference>
<feature type="transmembrane region" description="Helical" evidence="8">
    <location>
        <begin position="80"/>
        <end position="103"/>
    </location>
</feature>
<dbReference type="InterPro" id="IPR003945">
    <property type="entry name" value="NU5C-like"/>
</dbReference>
<geneLocation type="mitochondrion" evidence="10"/>
<accession>A0A1J0I2Y9</accession>
<protein>
    <recommendedName>
        <fullName evidence="2">NADH:ubiquinone reductase (H(+)-translocating)</fullName>
        <ecNumber evidence="2">7.1.1.2</ecNumber>
    </recommendedName>
    <alternativeName>
        <fullName evidence="6">NADH dehydrogenase subunit 5</fullName>
    </alternativeName>
</protein>
<dbReference type="InterPro" id="IPR001750">
    <property type="entry name" value="ND/Mrp_TM"/>
</dbReference>
<keyword evidence="4 8" id="KW-1133">Transmembrane helix</keyword>
<dbReference type="EC" id="7.1.1.2" evidence="2"/>
<feature type="transmembrane region" description="Helical" evidence="8">
    <location>
        <begin position="349"/>
        <end position="368"/>
    </location>
</feature>
<feature type="transmembrane region" description="Helical" evidence="8">
    <location>
        <begin position="388"/>
        <end position="410"/>
    </location>
</feature>
<feature type="transmembrane region" description="Helical" evidence="8">
    <location>
        <begin position="7"/>
        <end position="27"/>
    </location>
</feature>
<dbReference type="EMBL" id="KU559932">
    <property type="protein sequence ID" value="APC62890.1"/>
    <property type="molecule type" value="Genomic_DNA"/>
</dbReference>
<keyword evidence="3 8" id="KW-0812">Transmembrane</keyword>
<organism evidence="10">
    <name type="scientific">Cladotaenia vulturi</name>
    <dbReference type="NCBI Taxonomy" id="1917734"/>
    <lineage>
        <taxon>Eukaryota</taxon>
        <taxon>Metazoa</taxon>
        <taxon>Spiralia</taxon>
        <taxon>Lophotrochozoa</taxon>
        <taxon>Platyhelminthes</taxon>
        <taxon>Cestoda</taxon>
        <taxon>Eucestoda</taxon>
        <taxon>Cyclophyllidea</taxon>
        <taxon>Paruterinidae</taxon>
        <taxon>Cladotaenia</taxon>
    </lineage>
</organism>
<dbReference type="GO" id="GO:0003954">
    <property type="term" value="F:NADH dehydrogenase activity"/>
    <property type="evidence" value="ECO:0007669"/>
    <property type="project" value="TreeGrafter"/>
</dbReference>
<evidence type="ECO:0000256" key="6">
    <source>
        <dbReference type="ARBA" id="ARBA00031027"/>
    </source>
</evidence>
<reference evidence="10" key="1">
    <citation type="journal article" date="2016" name="Parasit. Vectors">
        <title>The complete mitochondrial genome of the tapeworm Cladotaenia vulturi (Cestoda: Paruterinidae): gene arrangement and phylogenetic relationships with other cestodes.</title>
        <authorList>
            <person name="Guo A."/>
        </authorList>
    </citation>
    <scope>NUCLEOTIDE SEQUENCE</scope>
</reference>
<feature type="transmembrane region" description="Helical" evidence="8">
    <location>
        <begin position="417"/>
        <end position="440"/>
    </location>
</feature>
<evidence type="ECO:0000256" key="8">
    <source>
        <dbReference type="SAM" id="Phobius"/>
    </source>
</evidence>
<evidence type="ECO:0000256" key="5">
    <source>
        <dbReference type="ARBA" id="ARBA00023136"/>
    </source>
</evidence>
<dbReference type="PANTHER" id="PTHR42829">
    <property type="entry name" value="NADH-UBIQUINONE OXIDOREDUCTASE CHAIN 5"/>
    <property type="match status" value="1"/>
</dbReference>
<evidence type="ECO:0000256" key="7">
    <source>
        <dbReference type="ARBA" id="ARBA00049551"/>
    </source>
</evidence>
<sequence length="522" mass="60053">MYSLFYLLAFTCLIIAFLLIFNLNFIFSFNILSYCGSIWYGLAVFDFITYSILLMLLLCFCYAHFYTIHYFESSLEGNNLNLLINIFVLIMAILVCTGDYLFTLIFWEYLGVISFFLILFYSNYLSLRSSIITLVSSRFGDICIFLLISMNLFIVNSIMLWIICFFLIVFTKSASFPFISWLLEAMRAPTPVSSLVHSSTLVAAGVWFSMRYCEIMNCINPIILVSLLILTIYITAICSFFFIDLKKIIALSTCNNISWCLIYLIFGDIILSIAQLVSHGVSKCMLFMLIGDIMSTSMGSQSSNCVYNSMLYGNWNIFSSFATICGLSGLPFIGVFFTKHFFITMFSNIINLPLFIIVFICISLSYLYSFRLCMILVQINCSLSFGKYFFFNSGLMVYFCLFINYILFLFMDEVYSLSIICSLFILILQISMLMIAYHFYNSDIISNLSSSLFGCDNLVELSYKLNNYILSTTSLLFYRWDNIVINYFNNLGNISFSNCNINFINVIMFGIFIILITLMLNC</sequence>
<name>A0A1J0I2Y9_9CEST</name>
<comment type="catalytic activity">
    <reaction evidence="7">
        <text>a ubiquinone + NADH + 5 H(+)(in) = a ubiquinol + NAD(+) + 4 H(+)(out)</text>
        <dbReference type="Rhea" id="RHEA:29091"/>
        <dbReference type="Rhea" id="RHEA-COMP:9565"/>
        <dbReference type="Rhea" id="RHEA-COMP:9566"/>
        <dbReference type="ChEBI" id="CHEBI:15378"/>
        <dbReference type="ChEBI" id="CHEBI:16389"/>
        <dbReference type="ChEBI" id="CHEBI:17976"/>
        <dbReference type="ChEBI" id="CHEBI:57540"/>
        <dbReference type="ChEBI" id="CHEBI:57945"/>
        <dbReference type="EC" id="7.1.1.2"/>
    </reaction>
</comment>
<feature type="transmembrane region" description="Helical" evidence="8">
    <location>
        <begin position="109"/>
        <end position="127"/>
    </location>
</feature>
<feature type="transmembrane region" description="Helical" evidence="8">
    <location>
        <begin position="139"/>
        <end position="170"/>
    </location>
</feature>
<feature type="transmembrane region" description="Helical" evidence="8">
    <location>
        <begin position="501"/>
        <end position="520"/>
    </location>
</feature>
<dbReference type="RefSeq" id="YP_009327970.1">
    <property type="nucleotide sequence ID" value="NC_032067.1"/>
</dbReference>
<feature type="transmembrane region" description="Helical" evidence="8">
    <location>
        <begin position="47"/>
        <end position="68"/>
    </location>
</feature>
<keyword evidence="5 8" id="KW-0472">Membrane</keyword>
<evidence type="ECO:0000256" key="2">
    <source>
        <dbReference type="ARBA" id="ARBA00012944"/>
    </source>
</evidence>
<feature type="domain" description="NADH:quinone oxidoreductase/Mrp antiporter transmembrane" evidence="9">
    <location>
        <begin position="99"/>
        <end position="357"/>
    </location>
</feature>
<dbReference type="PRINTS" id="PR01434">
    <property type="entry name" value="NADHDHGNASE5"/>
</dbReference>
<comment type="subcellular location">
    <subcellularLocation>
        <location evidence="1">Membrane</location>
        <topology evidence="1">Multi-pass membrane protein</topology>
    </subcellularLocation>
</comment>
<dbReference type="GO" id="GO:0008137">
    <property type="term" value="F:NADH dehydrogenase (ubiquinone) activity"/>
    <property type="evidence" value="ECO:0007669"/>
    <property type="project" value="UniProtKB-EC"/>
</dbReference>
<dbReference type="PANTHER" id="PTHR42829:SF2">
    <property type="entry name" value="NADH-UBIQUINONE OXIDOREDUCTASE CHAIN 5"/>
    <property type="match status" value="1"/>
</dbReference>
<dbReference type="GO" id="GO:0015990">
    <property type="term" value="P:electron transport coupled proton transport"/>
    <property type="evidence" value="ECO:0007669"/>
    <property type="project" value="TreeGrafter"/>
</dbReference>
<evidence type="ECO:0000313" key="10">
    <source>
        <dbReference type="EMBL" id="APC62890.1"/>
    </source>
</evidence>
<evidence type="ECO:0000256" key="4">
    <source>
        <dbReference type="ARBA" id="ARBA00022989"/>
    </source>
</evidence>
<dbReference type="GO" id="GO:0042773">
    <property type="term" value="P:ATP synthesis coupled electron transport"/>
    <property type="evidence" value="ECO:0007669"/>
    <property type="project" value="InterPro"/>
</dbReference>
<feature type="transmembrane region" description="Helical" evidence="8">
    <location>
        <begin position="222"/>
        <end position="242"/>
    </location>
</feature>
<dbReference type="AlphaFoldDB" id="A0A1J0I2Y9"/>